<gene>
    <name evidence="1" type="ORF">HD556DRAFT_1204342</name>
</gene>
<dbReference type="OrthoDB" id="9972196at2759"/>
<dbReference type="AlphaFoldDB" id="A0A9P7AHM7"/>
<name>A0A9P7AHM7_9AGAM</name>
<sequence length="80" mass="8846">DTTTIFTLTAREGQPELVNEVWIGLNHVWRIAFRSDDYLVVGGVEGGGVKLFERIDDGKRLEEIAKLGAVIVGCPTGFLW</sequence>
<organism evidence="1 2">
    <name type="scientific">Suillus plorans</name>
    <dbReference type="NCBI Taxonomy" id="116603"/>
    <lineage>
        <taxon>Eukaryota</taxon>
        <taxon>Fungi</taxon>
        <taxon>Dikarya</taxon>
        <taxon>Basidiomycota</taxon>
        <taxon>Agaricomycotina</taxon>
        <taxon>Agaricomycetes</taxon>
        <taxon>Agaricomycetidae</taxon>
        <taxon>Boletales</taxon>
        <taxon>Suillineae</taxon>
        <taxon>Suillaceae</taxon>
        <taxon>Suillus</taxon>
    </lineage>
</organism>
<evidence type="ECO:0000313" key="2">
    <source>
        <dbReference type="Proteomes" id="UP000719766"/>
    </source>
</evidence>
<dbReference type="EMBL" id="JABBWE010000066">
    <property type="protein sequence ID" value="KAG1788667.1"/>
    <property type="molecule type" value="Genomic_DNA"/>
</dbReference>
<reference evidence="1" key="1">
    <citation type="journal article" date="2020" name="New Phytol.">
        <title>Comparative genomics reveals dynamic genome evolution in host specialist ectomycorrhizal fungi.</title>
        <authorList>
            <person name="Lofgren L.A."/>
            <person name="Nguyen N.H."/>
            <person name="Vilgalys R."/>
            <person name="Ruytinx J."/>
            <person name="Liao H.L."/>
            <person name="Branco S."/>
            <person name="Kuo A."/>
            <person name="LaButti K."/>
            <person name="Lipzen A."/>
            <person name="Andreopoulos W."/>
            <person name="Pangilinan J."/>
            <person name="Riley R."/>
            <person name="Hundley H."/>
            <person name="Na H."/>
            <person name="Barry K."/>
            <person name="Grigoriev I.V."/>
            <person name="Stajich J.E."/>
            <person name="Kennedy P.G."/>
        </authorList>
    </citation>
    <scope>NUCLEOTIDE SEQUENCE</scope>
    <source>
        <strain evidence="1">S12</strain>
    </source>
</reference>
<keyword evidence="2" id="KW-1185">Reference proteome</keyword>
<dbReference type="GeneID" id="64590203"/>
<dbReference type="Proteomes" id="UP000719766">
    <property type="component" value="Unassembled WGS sequence"/>
</dbReference>
<accession>A0A9P7AHM7</accession>
<comment type="caution">
    <text evidence="1">The sequence shown here is derived from an EMBL/GenBank/DDBJ whole genome shotgun (WGS) entry which is preliminary data.</text>
</comment>
<feature type="non-terminal residue" evidence="1">
    <location>
        <position position="1"/>
    </location>
</feature>
<feature type="non-terminal residue" evidence="1">
    <location>
        <position position="80"/>
    </location>
</feature>
<proteinExistence type="predicted"/>
<protein>
    <submittedName>
        <fullName evidence="1">Uncharacterized protein</fullName>
    </submittedName>
</protein>
<evidence type="ECO:0000313" key="1">
    <source>
        <dbReference type="EMBL" id="KAG1788667.1"/>
    </source>
</evidence>
<dbReference type="RefSeq" id="XP_041155858.1">
    <property type="nucleotide sequence ID" value="XM_041296439.1"/>
</dbReference>